<reference evidence="1 2" key="1">
    <citation type="submission" date="2018-03" db="EMBL/GenBank/DDBJ databases">
        <title>Non-Typhoidal Salmonella genome sequencing and assembly.</title>
        <authorList>
            <person name="Matchawe C."/>
        </authorList>
    </citation>
    <scope>NUCLEOTIDE SEQUENCE [LARGE SCALE GENOMIC DNA]</scope>
    <source>
        <strain evidence="1 2">35dea</strain>
    </source>
</reference>
<feature type="non-terminal residue" evidence="1">
    <location>
        <position position="1"/>
    </location>
</feature>
<evidence type="ECO:0000313" key="2">
    <source>
        <dbReference type="Proteomes" id="UP000298491"/>
    </source>
</evidence>
<name>A0A659QTK0_SALET</name>
<evidence type="ECO:0000313" key="1">
    <source>
        <dbReference type="EMBL" id="TGC88716.1"/>
    </source>
</evidence>
<protein>
    <submittedName>
        <fullName evidence="1">Primosomal replication protein N</fullName>
    </submittedName>
</protein>
<proteinExistence type="predicted"/>
<dbReference type="Proteomes" id="UP000298491">
    <property type="component" value="Unassembled WGS sequence"/>
</dbReference>
<sequence length="44" mass="5079">RLPQATGVAEQLSRLMYFAIYDARLSRCRLALDLIDNVVSRLNR</sequence>
<accession>A0A659QTK0</accession>
<dbReference type="AlphaFoldDB" id="A0A659QTK0"/>
<gene>
    <name evidence="1" type="ORF">C9F09_16225</name>
</gene>
<comment type="caution">
    <text evidence="1">The sequence shown here is derived from an EMBL/GenBank/DDBJ whole genome shotgun (WGS) entry which is preliminary data.</text>
</comment>
<dbReference type="EMBL" id="PYKB01000977">
    <property type="protein sequence ID" value="TGC88716.1"/>
    <property type="molecule type" value="Genomic_DNA"/>
</dbReference>
<organism evidence="1 2">
    <name type="scientific">Salmonella enterica subsp. enterica serovar Wilhelmsburg</name>
    <dbReference type="NCBI Taxonomy" id="1960126"/>
    <lineage>
        <taxon>Bacteria</taxon>
        <taxon>Pseudomonadati</taxon>
        <taxon>Pseudomonadota</taxon>
        <taxon>Gammaproteobacteria</taxon>
        <taxon>Enterobacterales</taxon>
        <taxon>Enterobacteriaceae</taxon>
        <taxon>Salmonella</taxon>
    </lineage>
</organism>